<evidence type="ECO:0000313" key="2">
    <source>
        <dbReference type="Proteomes" id="UP000790377"/>
    </source>
</evidence>
<keyword evidence="2" id="KW-1185">Reference proteome</keyword>
<dbReference type="Proteomes" id="UP000790377">
    <property type="component" value="Unassembled WGS sequence"/>
</dbReference>
<protein>
    <submittedName>
        <fullName evidence="1">Heterokaryon incompatibility protein-domain-containing protein</fullName>
    </submittedName>
</protein>
<name>A0ACB8APL4_9AGAM</name>
<dbReference type="EMBL" id="MU267603">
    <property type="protein sequence ID" value="KAH7915217.1"/>
    <property type="molecule type" value="Genomic_DNA"/>
</dbReference>
<organism evidence="1 2">
    <name type="scientific">Hygrophoropsis aurantiaca</name>
    <dbReference type="NCBI Taxonomy" id="72124"/>
    <lineage>
        <taxon>Eukaryota</taxon>
        <taxon>Fungi</taxon>
        <taxon>Dikarya</taxon>
        <taxon>Basidiomycota</taxon>
        <taxon>Agaricomycotina</taxon>
        <taxon>Agaricomycetes</taxon>
        <taxon>Agaricomycetidae</taxon>
        <taxon>Boletales</taxon>
        <taxon>Coniophorineae</taxon>
        <taxon>Hygrophoropsidaceae</taxon>
        <taxon>Hygrophoropsis</taxon>
    </lineage>
</organism>
<reference evidence="1" key="1">
    <citation type="journal article" date="2021" name="New Phytol.">
        <title>Evolutionary innovations through gain and loss of genes in the ectomycorrhizal Boletales.</title>
        <authorList>
            <person name="Wu G."/>
            <person name="Miyauchi S."/>
            <person name="Morin E."/>
            <person name="Kuo A."/>
            <person name="Drula E."/>
            <person name="Varga T."/>
            <person name="Kohler A."/>
            <person name="Feng B."/>
            <person name="Cao Y."/>
            <person name="Lipzen A."/>
            <person name="Daum C."/>
            <person name="Hundley H."/>
            <person name="Pangilinan J."/>
            <person name="Johnson J."/>
            <person name="Barry K."/>
            <person name="LaButti K."/>
            <person name="Ng V."/>
            <person name="Ahrendt S."/>
            <person name="Min B."/>
            <person name="Choi I.G."/>
            <person name="Park H."/>
            <person name="Plett J.M."/>
            <person name="Magnuson J."/>
            <person name="Spatafora J.W."/>
            <person name="Nagy L.G."/>
            <person name="Henrissat B."/>
            <person name="Grigoriev I.V."/>
            <person name="Yang Z.L."/>
            <person name="Xu J."/>
            <person name="Martin F.M."/>
        </authorList>
    </citation>
    <scope>NUCLEOTIDE SEQUENCE</scope>
    <source>
        <strain evidence="1">ATCC 28755</strain>
    </source>
</reference>
<accession>A0ACB8APL4</accession>
<proteinExistence type="predicted"/>
<evidence type="ECO:0000313" key="1">
    <source>
        <dbReference type="EMBL" id="KAH7915217.1"/>
    </source>
</evidence>
<gene>
    <name evidence="1" type="ORF">BJ138DRAFT_1077907</name>
</gene>
<sequence>MGSQARQDQVRAEYFRYVMNDIPLRMIHIGTMKLVDRQFVASYFRQTVENLSSQELINIRVLEAVSSKSYGHRLFVREKVKYAVLSHRWRDKETSYEEMQANGIRDDDKLSQLCRIAKLHGIEFVWADTCCIDKSSSAELDESIRSMFRWYRNSEICVVYLAQSGSAKELVADEWWMRGWTLQEFLAPGKMKFYDKGWKPLTEVPNDKEKNAPLWKSIEEASGIAYEQVRTFQPDPTNVGVRMSWAAKRKTTRDEDVAYSLMGIFNVSLQIAYGEGKERAFIRLIEAIMQSGDPSVLHWAGLTAAHHSSQAIPSGPNCYVGHSQDNLGSSTVLMQQLDIAITSQGLRVPMVVLPLVKAHPDSQKSLRFTCPLIPGATVNAAITGWSGGNHESSTSEYALGIFTYTRLVRTINPGLFGTSLTYLLMREKSKGRAQAPETFEEFKPTNLGLSSAEESNMFYQREWRRIMEDQFITLDIPNAQRFGAVAGQLFFVERKYLEIVYL</sequence>
<comment type="caution">
    <text evidence="1">The sequence shown here is derived from an EMBL/GenBank/DDBJ whole genome shotgun (WGS) entry which is preliminary data.</text>
</comment>